<dbReference type="EMBL" id="JACIDK010000006">
    <property type="protein sequence ID" value="MBB3892943.1"/>
    <property type="molecule type" value="Genomic_DNA"/>
</dbReference>
<feature type="domain" description="EAL" evidence="2">
    <location>
        <begin position="266"/>
        <end position="518"/>
    </location>
</feature>
<dbReference type="CDD" id="cd01948">
    <property type="entry name" value="EAL"/>
    <property type="match status" value="1"/>
</dbReference>
<dbReference type="CDD" id="cd00130">
    <property type="entry name" value="PAS"/>
    <property type="match status" value="1"/>
</dbReference>
<evidence type="ECO:0000256" key="1">
    <source>
        <dbReference type="SAM" id="MobiDB-lite"/>
    </source>
</evidence>
<accession>A0A840A5H1</accession>
<dbReference type="InterPro" id="IPR035965">
    <property type="entry name" value="PAS-like_dom_sf"/>
</dbReference>
<organism evidence="3 4">
    <name type="scientific">Phenylobacterium haematophilum</name>
    <dbReference type="NCBI Taxonomy" id="98513"/>
    <lineage>
        <taxon>Bacteria</taxon>
        <taxon>Pseudomonadati</taxon>
        <taxon>Pseudomonadota</taxon>
        <taxon>Alphaproteobacteria</taxon>
        <taxon>Caulobacterales</taxon>
        <taxon>Caulobacteraceae</taxon>
        <taxon>Phenylobacterium</taxon>
    </lineage>
</organism>
<dbReference type="PANTHER" id="PTHR33121">
    <property type="entry name" value="CYCLIC DI-GMP PHOSPHODIESTERASE PDEF"/>
    <property type="match status" value="1"/>
</dbReference>
<dbReference type="PROSITE" id="PS50883">
    <property type="entry name" value="EAL"/>
    <property type="match status" value="1"/>
</dbReference>
<dbReference type="InterPro" id="IPR050706">
    <property type="entry name" value="Cyclic-di-GMP_PDE-like"/>
</dbReference>
<dbReference type="SUPFAM" id="SSF141868">
    <property type="entry name" value="EAL domain-like"/>
    <property type="match status" value="1"/>
</dbReference>
<dbReference type="RefSeq" id="WP_183775921.1">
    <property type="nucleotide sequence ID" value="NZ_JACIDK010000006.1"/>
</dbReference>
<dbReference type="InterPro" id="IPR001633">
    <property type="entry name" value="EAL_dom"/>
</dbReference>
<dbReference type="SUPFAM" id="SSF55785">
    <property type="entry name" value="PYP-like sensor domain (PAS domain)"/>
    <property type="match status" value="1"/>
</dbReference>
<evidence type="ECO:0000313" key="3">
    <source>
        <dbReference type="EMBL" id="MBB3892943.1"/>
    </source>
</evidence>
<dbReference type="GO" id="GO:0071111">
    <property type="term" value="F:cyclic-guanylate-specific phosphodiesterase activity"/>
    <property type="evidence" value="ECO:0007669"/>
    <property type="project" value="InterPro"/>
</dbReference>
<sequence length="529" mass="56291">MPQHLLGFAFAGSDLVFDVLPDGQIGLALGAAERITGHREAALQGVQWATLFAPADADLLSALLEGVRPGERQGPLRLTLATSGKLARHVSLSVFRMPSDGAPLSCSLSMGAPLQTATGSPPRGLLAAADFDTAAAELLREAEAAGLDVRLDLIEMTGLQGRLSGLDPDAAAGMNRRIAATLRANSLGGLGGAEIAQDRFAILTSGATSPERLKADLGKATGDLVQPITANLPLEAGAQAQNLRAMRYVLDRFIEDGPEASAAGFRAAVQRMVRDTAQFRARVAAGQFQLAYQPVVRLADASLHHFEALARFEADASPADTIRLAEELDMIADFDLTVARMVLDVLATEPASCKVAVNLSARSLALPRFMTAFDELLSPRQDLRNRLMLEVTETQAIEDLGAANTVIQRLRSKGHVVCLDDFGAGAASLDVLRGLDIDIVKIDGRYIQSLQPKGRDGVLLKHIVALCTELGIITVAEMVENRETADMVRDLGVALGQGWHFAKPLHKPQWAPVSAPPPARRQGATEEWG</sequence>
<feature type="region of interest" description="Disordered" evidence="1">
    <location>
        <begin position="510"/>
        <end position="529"/>
    </location>
</feature>
<dbReference type="Gene3D" id="3.20.20.450">
    <property type="entry name" value="EAL domain"/>
    <property type="match status" value="1"/>
</dbReference>
<name>A0A840A5H1_9CAUL</name>
<protein>
    <submittedName>
        <fullName evidence="3">EAL domain-containing protein (Putative c-di-GMP-specific phosphodiesterase class I)</fullName>
    </submittedName>
</protein>
<comment type="caution">
    <text evidence="3">The sequence shown here is derived from an EMBL/GenBank/DDBJ whole genome shotgun (WGS) entry which is preliminary data.</text>
</comment>
<keyword evidence="4" id="KW-1185">Reference proteome</keyword>
<proteinExistence type="predicted"/>
<dbReference type="InterPro" id="IPR035919">
    <property type="entry name" value="EAL_sf"/>
</dbReference>
<dbReference type="AlphaFoldDB" id="A0A840A5H1"/>
<dbReference type="PANTHER" id="PTHR33121:SF79">
    <property type="entry name" value="CYCLIC DI-GMP PHOSPHODIESTERASE PDED-RELATED"/>
    <property type="match status" value="1"/>
</dbReference>
<dbReference type="SMART" id="SM00052">
    <property type="entry name" value="EAL"/>
    <property type="match status" value="1"/>
</dbReference>
<dbReference type="Pfam" id="PF00563">
    <property type="entry name" value="EAL"/>
    <property type="match status" value="1"/>
</dbReference>
<gene>
    <name evidence="3" type="ORF">GGQ61_003681</name>
</gene>
<evidence type="ECO:0000313" key="4">
    <source>
        <dbReference type="Proteomes" id="UP000530564"/>
    </source>
</evidence>
<evidence type="ECO:0000259" key="2">
    <source>
        <dbReference type="PROSITE" id="PS50883"/>
    </source>
</evidence>
<reference evidence="3 4" key="1">
    <citation type="submission" date="2020-08" db="EMBL/GenBank/DDBJ databases">
        <title>Genomic Encyclopedia of Type Strains, Phase IV (KMG-IV): sequencing the most valuable type-strain genomes for metagenomic binning, comparative biology and taxonomic classification.</title>
        <authorList>
            <person name="Goeker M."/>
        </authorList>
    </citation>
    <scope>NUCLEOTIDE SEQUENCE [LARGE SCALE GENOMIC DNA]</scope>
    <source>
        <strain evidence="3 4">DSM 21793</strain>
    </source>
</reference>
<dbReference type="Proteomes" id="UP000530564">
    <property type="component" value="Unassembled WGS sequence"/>
</dbReference>
<dbReference type="InterPro" id="IPR000014">
    <property type="entry name" value="PAS"/>
</dbReference>